<dbReference type="RefSeq" id="WP_354194774.1">
    <property type="nucleotide sequence ID" value="NZ_JBEPLW010000001.1"/>
</dbReference>
<accession>A0ABV2G8H0</accession>
<protein>
    <submittedName>
        <fullName evidence="2">Uncharacterized protein</fullName>
    </submittedName>
</protein>
<proteinExistence type="predicted"/>
<organism evidence="2 3">
    <name type="scientific">Bhargavaea ullalensis</name>
    <dbReference type="NCBI Taxonomy" id="1265685"/>
    <lineage>
        <taxon>Bacteria</taxon>
        <taxon>Bacillati</taxon>
        <taxon>Bacillota</taxon>
        <taxon>Bacilli</taxon>
        <taxon>Bacillales</taxon>
        <taxon>Caryophanaceae</taxon>
        <taxon>Bhargavaea</taxon>
    </lineage>
</organism>
<dbReference type="EMBL" id="JBEPLW010000001">
    <property type="protein sequence ID" value="MET3574532.1"/>
    <property type="molecule type" value="Genomic_DNA"/>
</dbReference>
<keyword evidence="1" id="KW-0812">Transmembrane</keyword>
<evidence type="ECO:0000313" key="3">
    <source>
        <dbReference type="Proteomes" id="UP001549099"/>
    </source>
</evidence>
<evidence type="ECO:0000256" key="1">
    <source>
        <dbReference type="SAM" id="Phobius"/>
    </source>
</evidence>
<keyword evidence="1" id="KW-0472">Membrane</keyword>
<feature type="transmembrane region" description="Helical" evidence="1">
    <location>
        <begin position="7"/>
        <end position="23"/>
    </location>
</feature>
<feature type="transmembrane region" description="Helical" evidence="1">
    <location>
        <begin position="54"/>
        <end position="71"/>
    </location>
</feature>
<evidence type="ECO:0000313" key="2">
    <source>
        <dbReference type="EMBL" id="MET3574532.1"/>
    </source>
</evidence>
<feature type="transmembrane region" description="Helical" evidence="1">
    <location>
        <begin position="29"/>
        <end position="45"/>
    </location>
</feature>
<dbReference type="Proteomes" id="UP001549099">
    <property type="component" value="Unassembled WGS sequence"/>
</dbReference>
<gene>
    <name evidence="2" type="ORF">ABID49_000408</name>
</gene>
<comment type="caution">
    <text evidence="2">The sequence shown here is derived from an EMBL/GenBank/DDBJ whole genome shotgun (WGS) entry which is preliminary data.</text>
</comment>
<keyword evidence="3" id="KW-1185">Reference proteome</keyword>
<reference evidence="2 3" key="1">
    <citation type="submission" date="2024-06" db="EMBL/GenBank/DDBJ databases">
        <title>Genomic Encyclopedia of Type Strains, Phase IV (KMG-IV): sequencing the most valuable type-strain genomes for metagenomic binning, comparative biology and taxonomic classification.</title>
        <authorList>
            <person name="Goeker M."/>
        </authorList>
    </citation>
    <scope>NUCLEOTIDE SEQUENCE [LARGE SCALE GENOMIC DNA]</scope>
    <source>
        <strain evidence="2 3">DSM 26128</strain>
    </source>
</reference>
<name>A0ABV2G8H0_9BACL</name>
<keyword evidence="1" id="KW-1133">Transmembrane helix</keyword>
<sequence length="73" mass="8320">MPKLSVTEWILLGIGLIILIASFFDRSLFRYMFLAFALAFVYRAARPKEGEKRSWNILIVLILLAGFVLAAPF</sequence>